<evidence type="ECO:0000256" key="5">
    <source>
        <dbReference type="ARBA" id="ARBA00018863"/>
    </source>
</evidence>
<evidence type="ECO:0000256" key="12">
    <source>
        <dbReference type="ARBA" id="ARBA00023175"/>
    </source>
</evidence>
<reference evidence="16 17" key="2">
    <citation type="submission" date="2018-10" db="EMBL/GenBank/DDBJ databases">
        <authorList>
            <consortium name="Pathogen Informatics"/>
        </authorList>
    </citation>
    <scope>NUCLEOTIDE SEQUENCE [LARGE SCALE GENOMIC DNA]</scope>
</reference>
<keyword evidence="9" id="KW-0970">Cilium biogenesis/degradation</keyword>
<evidence type="ECO:0000256" key="1">
    <source>
        <dbReference type="ARBA" id="ARBA00004120"/>
    </source>
</evidence>
<dbReference type="EMBL" id="UXUI01008013">
    <property type="protein sequence ID" value="VDD90210.1"/>
    <property type="molecule type" value="Genomic_DNA"/>
</dbReference>
<evidence type="ECO:0000256" key="9">
    <source>
        <dbReference type="ARBA" id="ARBA00022794"/>
    </source>
</evidence>
<keyword evidence="12" id="KW-0505">Motor protein</keyword>
<evidence type="ECO:0000256" key="11">
    <source>
        <dbReference type="ARBA" id="ARBA00023069"/>
    </source>
</evidence>
<dbReference type="GO" id="GO:0035721">
    <property type="term" value="P:intraciliary retrograde transport"/>
    <property type="evidence" value="ECO:0007669"/>
    <property type="project" value="InterPro"/>
</dbReference>
<keyword evidence="7" id="KW-0963">Cytoplasm</keyword>
<keyword evidence="8" id="KW-0493">Microtubule</keyword>
<dbReference type="PRINTS" id="PR00449">
    <property type="entry name" value="RASTRNSFRMNG"/>
</dbReference>
<evidence type="ECO:0000256" key="2">
    <source>
        <dbReference type="ARBA" id="ARBA00004300"/>
    </source>
</evidence>
<dbReference type="GO" id="GO:0005930">
    <property type="term" value="C:axoneme"/>
    <property type="evidence" value="ECO:0007669"/>
    <property type="project" value="UniProtKB-SubCell"/>
</dbReference>
<dbReference type="GO" id="GO:0035735">
    <property type="term" value="P:intraciliary transport involved in cilium assembly"/>
    <property type="evidence" value="ECO:0007669"/>
    <property type="project" value="InterPro"/>
</dbReference>
<evidence type="ECO:0000256" key="13">
    <source>
        <dbReference type="ARBA" id="ARBA00023212"/>
    </source>
</evidence>
<dbReference type="InterPro" id="IPR040045">
    <property type="entry name" value="DYNC2LI1"/>
</dbReference>
<dbReference type="InterPro" id="IPR022780">
    <property type="entry name" value="Dynein_light_int_chain"/>
</dbReference>
<dbReference type="GO" id="GO:0005813">
    <property type="term" value="C:centrosome"/>
    <property type="evidence" value="ECO:0007669"/>
    <property type="project" value="UniProtKB-SubCell"/>
</dbReference>
<keyword evidence="6" id="KW-0217">Developmental protein</keyword>
<gene>
    <name evidence="16" type="ORF">EVEC_LOCUS4961</name>
</gene>
<evidence type="ECO:0000313" key="16">
    <source>
        <dbReference type="EMBL" id="VDD90210.1"/>
    </source>
</evidence>
<dbReference type="OrthoDB" id="10263060at2759"/>
<keyword evidence="13" id="KW-0206">Cytoskeleton</keyword>
<evidence type="ECO:0000256" key="7">
    <source>
        <dbReference type="ARBA" id="ARBA00022490"/>
    </source>
</evidence>
<evidence type="ECO:0000256" key="6">
    <source>
        <dbReference type="ARBA" id="ARBA00022473"/>
    </source>
</evidence>
<feature type="region of interest" description="Disordered" evidence="15">
    <location>
        <begin position="306"/>
        <end position="327"/>
    </location>
</feature>
<proteinExistence type="inferred from homology"/>
<sequence>MDLWTLAAQKKMELEMKKSEDLKDPSKQLKADAEIPHRERTIIICGDKSAGKTTIINRFLERAENSKPTIALEYAYGRRTRGTQKDLVHIWELGGGTSLINLLEIPLNTAKLETTSIIIVLDMSNIESIWSTFHDLIKVTRKIITDISDQMKIKTANPFQPLPAISNQFLNHKDASLINLFPIPLIVVGSKYDIFQNYEPETKKNACKYLRYMAHSNGATLQMFSNKMENTVLKMRAQFGYLAFGANAGRTIVTDHNKPIYILAGKDSFSVCLYFSDIGPPPNVSFLTPKVPNRNVPELWSSSFESQFPKKKETEKEQKGDAATEKQFQDPDIDAVVEQKTKIHMVYLSYLRPEVMKRFILNSVLT</sequence>
<evidence type="ECO:0000256" key="14">
    <source>
        <dbReference type="ARBA" id="ARBA00023273"/>
    </source>
</evidence>
<name>A0A0N4V549_ENTVE</name>
<dbReference type="GO" id="GO:0036064">
    <property type="term" value="C:ciliary basal body"/>
    <property type="evidence" value="ECO:0007669"/>
    <property type="project" value="TreeGrafter"/>
</dbReference>
<dbReference type="PANTHER" id="PTHR13236:SF0">
    <property type="entry name" value="CYTOPLASMIC DYNEIN 2 LIGHT INTERMEDIATE CHAIN 1"/>
    <property type="match status" value="1"/>
</dbReference>
<evidence type="ECO:0000256" key="3">
    <source>
        <dbReference type="ARBA" id="ARBA00004430"/>
    </source>
</evidence>
<dbReference type="STRING" id="51028.A0A0N4V549"/>
<protein>
    <recommendedName>
        <fullName evidence="5">Cytoplasmic dynein 2 light intermediate chain 1</fullName>
    </recommendedName>
</protein>
<dbReference type="GO" id="GO:0005874">
    <property type="term" value="C:microtubule"/>
    <property type="evidence" value="ECO:0007669"/>
    <property type="project" value="UniProtKB-KW"/>
</dbReference>
<feature type="compositionally biased region" description="Basic and acidic residues" evidence="15">
    <location>
        <begin position="308"/>
        <end position="327"/>
    </location>
</feature>
<evidence type="ECO:0000256" key="4">
    <source>
        <dbReference type="ARBA" id="ARBA00006831"/>
    </source>
</evidence>
<dbReference type="InterPro" id="IPR027417">
    <property type="entry name" value="P-loop_NTPase"/>
</dbReference>
<dbReference type="Pfam" id="PF05783">
    <property type="entry name" value="DLIC"/>
    <property type="match status" value="1"/>
</dbReference>
<evidence type="ECO:0000313" key="17">
    <source>
        <dbReference type="Proteomes" id="UP000274131"/>
    </source>
</evidence>
<comment type="similarity">
    <text evidence="4">Belongs to the dynein light intermediate chain family.</text>
</comment>
<keyword evidence="11" id="KW-0969">Cilium</keyword>
<dbReference type="GO" id="GO:0045504">
    <property type="term" value="F:dynein heavy chain binding"/>
    <property type="evidence" value="ECO:0007669"/>
    <property type="project" value="TreeGrafter"/>
</dbReference>
<keyword evidence="14" id="KW-0966">Cell projection</keyword>
<dbReference type="Gene3D" id="3.40.50.300">
    <property type="entry name" value="P-loop containing nucleotide triphosphate hydrolases"/>
    <property type="match status" value="1"/>
</dbReference>
<dbReference type="PANTHER" id="PTHR13236">
    <property type="entry name" value="DYNEIN 2 LIGHT INTERMEDIATE CHAIN, ISOFORM 2"/>
    <property type="match status" value="1"/>
</dbReference>
<evidence type="ECO:0000256" key="10">
    <source>
        <dbReference type="ARBA" id="ARBA00023017"/>
    </source>
</evidence>
<dbReference type="GO" id="GO:0005868">
    <property type="term" value="C:cytoplasmic dynein complex"/>
    <property type="evidence" value="ECO:0007669"/>
    <property type="project" value="InterPro"/>
</dbReference>
<keyword evidence="17" id="KW-1185">Reference proteome</keyword>
<dbReference type="WBParaSite" id="EVEC_0000533001-mRNA-1">
    <property type="protein sequence ID" value="EVEC_0000533001-mRNA-1"/>
    <property type="gene ID" value="EVEC_0000533001"/>
</dbReference>
<evidence type="ECO:0000256" key="8">
    <source>
        <dbReference type="ARBA" id="ARBA00022701"/>
    </source>
</evidence>
<dbReference type="SUPFAM" id="SSF52540">
    <property type="entry name" value="P-loop containing nucleoside triphosphate hydrolases"/>
    <property type="match status" value="1"/>
</dbReference>
<comment type="subcellular location">
    <subcellularLocation>
        <location evidence="3">Cytoplasm</location>
        <location evidence="3">Cytoskeleton</location>
        <location evidence="3">Cilium axoneme</location>
    </subcellularLocation>
    <subcellularLocation>
        <location evidence="1">Cytoplasm</location>
        <location evidence="1">Cytoskeleton</location>
        <location evidence="1">Cilium basal body</location>
    </subcellularLocation>
    <subcellularLocation>
        <location evidence="2">Cytoplasm</location>
        <location evidence="2">Cytoskeleton</location>
        <location evidence="2">Microtubule organizing center</location>
        <location evidence="2">Centrosome</location>
    </subcellularLocation>
</comment>
<accession>A0A0N4V549</accession>
<dbReference type="Proteomes" id="UP000274131">
    <property type="component" value="Unassembled WGS sequence"/>
</dbReference>
<dbReference type="AlphaFoldDB" id="A0A0N4V549"/>
<reference evidence="18" key="1">
    <citation type="submission" date="2017-02" db="UniProtKB">
        <authorList>
            <consortium name="WormBaseParasite"/>
        </authorList>
    </citation>
    <scope>IDENTIFICATION</scope>
</reference>
<evidence type="ECO:0000256" key="15">
    <source>
        <dbReference type="SAM" id="MobiDB-lite"/>
    </source>
</evidence>
<organism evidence="18">
    <name type="scientific">Enterobius vermicularis</name>
    <name type="common">Human pinworm</name>
    <dbReference type="NCBI Taxonomy" id="51028"/>
    <lineage>
        <taxon>Eukaryota</taxon>
        <taxon>Metazoa</taxon>
        <taxon>Ecdysozoa</taxon>
        <taxon>Nematoda</taxon>
        <taxon>Chromadorea</taxon>
        <taxon>Rhabditida</taxon>
        <taxon>Spirurina</taxon>
        <taxon>Oxyuridomorpha</taxon>
        <taxon>Oxyuroidea</taxon>
        <taxon>Oxyuridae</taxon>
        <taxon>Enterobius</taxon>
    </lineage>
</organism>
<evidence type="ECO:0000313" key="18">
    <source>
        <dbReference type="WBParaSite" id="EVEC_0000533001-mRNA-1"/>
    </source>
</evidence>
<keyword evidence="10" id="KW-0243">Dynein</keyword>